<sequence length="368" mass="39369">MSPLCSTGTTMPCRNICWDPQPASASWPLLADWQDRGLALHGGGHRGKLGTKAMEREVSAQVTPSLPAPEELGQWADMTCAGPPGQGESAPRDAAMQVVGEERHVQAGGDGHDTKQVPPASSKSVGQGSGLLSLRFPQKLWTMVESDQFRSIWWSKGGEYVAINEKLFKEEVLGGGGPLQVYTRQSMKSFLRQMNYHGFVKMQGDGERSASLPEFLAEEAAASAHSKVLYYYNPLFKRGHPHLLEKCRRRAGLKRKALEMDEGQPCRRPGGQPAGDMPASTKRWAEAPPSLGATRPPPPAAAPALPEPAGAAGSKNFSPVAPSSPPPLSALPESPAPLCRQSPPVPHCPTCTCHLRTADAIGPQRGTI</sequence>
<keyword evidence="11" id="KW-1185">Reference proteome</keyword>
<evidence type="ECO:0000256" key="7">
    <source>
        <dbReference type="RuleBase" id="RU004020"/>
    </source>
</evidence>
<keyword evidence="6" id="KW-0539">Nucleus</keyword>
<proteinExistence type="inferred from homology"/>
<dbReference type="Pfam" id="PF00447">
    <property type="entry name" value="HSF_DNA-bind"/>
    <property type="match status" value="1"/>
</dbReference>
<keyword evidence="5" id="KW-0804">Transcription</keyword>
<dbReference type="Proteomes" id="UP000694562">
    <property type="component" value="Unplaced"/>
</dbReference>
<reference evidence="10" key="1">
    <citation type="submission" date="2025-08" db="UniProtKB">
        <authorList>
            <consortium name="Ensembl"/>
        </authorList>
    </citation>
    <scope>IDENTIFICATION</scope>
</reference>
<protein>
    <recommendedName>
        <fullName evidence="9">HSF-type DNA-binding domain-containing protein</fullName>
    </recommendedName>
</protein>
<feature type="region of interest" description="Disordered" evidence="8">
    <location>
        <begin position="105"/>
        <end position="128"/>
    </location>
</feature>
<dbReference type="GO" id="GO:0005634">
    <property type="term" value="C:nucleus"/>
    <property type="evidence" value="ECO:0007669"/>
    <property type="project" value="UniProtKB-SubCell"/>
</dbReference>
<keyword evidence="3" id="KW-0805">Transcription regulation</keyword>
<evidence type="ECO:0000256" key="3">
    <source>
        <dbReference type="ARBA" id="ARBA00023015"/>
    </source>
</evidence>
<dbReference type="Ensembl" id="ENSFTIT00000007907.1">
    <property type="protein sequence ID" value="ENSFTIP00000007583.1"/>
    <property type="gene ID" value="ENSFTIG00000005164.1"/>
</dbReference>
<dbReference type="FunFam" id="1.10.10.10:FF:000349">
    <property type="entry name" value="Heat shock transcription factor, Y-linked"/>
    <property type="match status" value="1"/>
</dbReference>
<evidence type="ECO:0000259" key="9">
    <source>
        <dbReference type="SMART" id="SM00415"/>
    </source>
</evidence>
<dbReference type="OMA" id="FASIWWD"/>
<feature type="region of interest" description="Disordered" evidence="8">
    <location>
        <begin position="256"/>
        <end position="341"/>
    </location>
</feature>
<feature type="domain" description="HSF-type DNA-binding" evidence="9">
    <location>
        <begin position="132"/>
        <end position="250"/>
    </location>
</feature>
<dbReference type="InterPro" id="IPR036390">
    <property type="entry name" value="WH_DNA-bd_sf"/>
</dbReference>
<dbReference type="GO" id="GO:0043565">
    <property type="term" value="F:sequence-specific DNA binding"/>
    <property type="evidence" value="ECO:0007669"/>
    <property type="project" value="InterPro"/>
</dbReference>
<comment type="similarity">
    <text evidence="2 7">Belongs to the HSF family.</text>
</comment>
<feature type="compositionally biased region" description="Low complexity" evidence="8">
    <location>
        <begin position="302"/>
        <end position="312"/>
    </location>
</feature>
<evidence type="ECO:0000256" key="6">
    <source>
        <dbReference type="ARBA" id="ARBA00023242"/>
    </source>
</evidence>
<reference evidence="10" key="2">
    <citation type="submission" date="2025-09" db="UniProtKB">
        <authorList>
            <consortium name="Ensembl"/>
        </authorList>
    </citation>
    <scope>IDENTIFICATION</scope>
</reference>
<dbReference type="PANTHER" id="PTHR10015:SF336">
    <property type="entry name" value="HEAT SHOCK TRANSCRIPTION FACTOR, Y-LINKED"/>
    <property type="match status" value="1"/>
</dbReference>
<feature type="compositionally biased region" description="Basic and acidic residues" evidence="8">
    <location>
        <begin position="105"/>
        <end position="115"/>
    </location>
</feature>
<evidence type="ECO:0000256" key="2">
    <source>
        <dbReference type="ARBA" id="ARBA00006403"/>
    </source>
</evidence>
<evidence type="ECO:0000256" key="1">
    <source>
        <dbReference type="ARBA" id="ARBA00004123"/>
    </source>
</evidence>
<organism evidence="10 11">
    <name type="scientific">Falco tinnunculus</name>
    <name type="common">Common kestrel</name>
    <dbReference type="NCBI Taxonomy" id="100819"/>
    <lineage>
        <taxon>Eukaryota</taxon>
        <taxon>Metazoa</taxon>
        <taxon>Chordata</taxon>
        <taxon>Craniata</taxon>
        <taxon>Vertebrata</taxon>
        <taxon>Euteleostomi</taxon>
        <taxon>Archelosauria</taxon>
        <taxon>Archosauria</taxon>
        <taxon>Dinosauria</taxon>
        <taxon>Saurischia</taxon>
        <taxon>Theropoda</taxon>
        <taxon>Coelurosauria</taxon>
        <taxon>Aves</taxon>
        <taxon>Neognathae</taxon>
        <taxon>Neoaves</taxon>
        <taxon>Telluraves</taxon>
        <taxon>Australaves</taxon>
        <taxon>Falconiformes</taxon>
        <taxon>Falconidae</taxon>
        <taxon>Falco</taxon>
    </lineage>
</organism>
<dbReference type="OrthoDB" id="6418155at2759"/>
<dbReference type="SUPFAM" id="SSF46785">
    <property type="entry name" value="Winged helix' DNA-binding domain"/>
    <property type="match status" value="1"/>
</dbReference>
<dbReference type="PANTHER" id="PTHR10015">
    <property type="entry name" value="HEAT SHOCK TRANSCRIPTION FACTOR"/>
    <property type="match status" value="1"/>
</dbReference>
<evidence type="ECO:0000256" key="4">
    <source>
        <dbReference type="ARBA" id="ARBA00023125"/>
    </source>
</evidence>
<dbReference type="AlphaFoldDB" id="A0A8C4XM10"/>
<evidence type="ECO:0000256" key="5">
    <source>
        <dbReference type="ARBA" id="ARBA00023163"/>
    </source>
</evidence>
<accession>A0A8C4XM10</accession>
<evidence type="ECO:0000256" key="8">
    <source>
        <dbReference type="SAM" id="MobiDB-lite"/>
    </source>
</evidence>
<dbReference type="InterPro" id="IPR000232">
    <property type="entry name" value="HSF_DNA-bd"/>
</dbReference>
<keyword evidence="4" id="KW-0238">DNA-binding</keyword>
<comment type="subcellular location">
    <subcellularLocation>
        <location evidence="1">Nucleus</location>
    </subcellularLocation>
</comment>
<dbReference type="GO" id="GO:0003700">
    <property type="term" value="F:DNA-binding transcription factor activity"/>
    <property type="evidence" value="ECO:0007669"/>
    <property type="project" value="InterPro"/>
</dbReference>
<evidence type="ECO:0000313" key="10">
    <source>
        <dbReference type="Ensembl" id="ENSFTIP00000007583.1"/>
    </source>
</evidence>
<name>A0A8C4XM10_FALTI</name>
<dbReference type="InterPro" id="IPR036388">
    <property type="entry name" value="WH-like_DNA-bd_sf"/>
</dbReference>
<dbReference type="SMART" id="SM00415">
    <property type="entry name" value="HSF"/>
    <property type="match status" value="1"/>
</dbReference>
<dbReference type="Gene3D" id="1.10.10.10">
    <property type="entry name" value="Winged helix-like DNA-binding domain superfamily/Winged helix DNA-binding domain"/>
    <property type="match status" value="1"/>
</dbReference>
<evidence type="ECO:0000313" key="11">
    <source>
        <dbReference type="Proteomes" id="UP000694562"/>
    </source>
</evidence>